<dbReference type="RefSeq" id="WP_387883414.1">
    <property type="nucleotide sequence ID" value="NZ_JBIAWJ010000001.1"/>
</dbReference>
<comment type="caution">
    <text evidence="2">The sequence shown here is derived from an EMBL/GenBank/DDBJ whole genome shotgun (WGS) entry which is preliminary data.</text>
</comment>
<proteinExistence type="predicted"/>
<organism evidence="2 3">
    <name type="scientific">Streptomyces bluensis</name>
    <dbReference type="NCBI Taxonomy" id="33897"/>
    <lineage>
        <taxon>Bacteria</taxon>
        <taxon>Bacillati</taxon>
        <taxon>Actinomycetota</taxon>
        <taxon>Actinomycetes</taxon>
        <taxon>Kitasatosporales</taxon>
        <taxon>Streptomycetaceae</taxon>
        <taxon>Streptomyces</taxon>
    </lineage>
</organism>
<keyword evidence="3" id="KW-1185">Reference proteome</keyword>
<sequence length="66" mass="6963">MAAMSLPPGVILDGEAVVYVAADDGTVHISFTAAGSRPRRAREPAAQTRRRTSRSTPSPTLRRASA</sequence>
<evidence type="ECO:0000256" key="1">
    <source>
        <dbReference type="SAM" id="MobiDB-lite"/>
    </source>
</evidence>
<protein>
    <submittedName>
        <fullName evidence="2">Uncharacterized protein</fullName>
    </submittedName>
</protein>
<feature type="compositionally biased region" description="Low complexity" evidence="1">
    <location>
        <begin position="54"/>
        <end position="66"/>
    </location>
</feature>
<gene>
    <name evidence="2" type="ORF">ACFY1D_03870</name>
</gene>
<evidence type="ECO:0000313" key="2">
    <source>
        <dbReference type="EMBL" id="MFF4520597.1"/>
    </source>
</evidence>
<feature type="region of interest" description="Disordered" evidence="1">
    <location>
        <begin position="32"/>
        <end position="66"/>
    </location>
</feature>
<name>A0ABW6UBA6_9ACTN</name>
<dbReference type="EMBL" id="JBIAWJ010000001">
    <property type="protein sequence ID" value="MFF4520597.1"/>
    <property type="molecule type" value="Genomic_DNA"/>
</dbReference>
<accession>A0ABW6UBA6</accession>
<dbReference type="Proteomes" id="UP001602058">
    <property type="component" value="Unassembled WGS sequence"/>
</dbReference>
<evidence type="ECO:0000313" key="3">
    <source>
        <dbReference type="Proteomes" id="UP001602058"/>
    </source>
</evidence>
<reference evidence="2 3" key="1">
    <citation type="submission" date="2024-10" db="EMBL/GenBank/DDBJ databases">
        <title>The Natural Products Discovery Center: Release of the First 8490 Sequenced Strains for Exploring Actinobacteria Biosynthetic Diversity.</title>
        <authorList>
            <person name="Kalkreuter E."/>
            <person name="Kautsar S.A."/>
            <person name="Yang D."/>
            <person name="Bader C.D."/>
            <person name="Teijaro C.N."/>
            <person name="Fluegel L."/>
            <person name="Davis C.M."/>
            <person name="Simpson J.R."/>
            <person name="Lauterbach L."/>
            <person name="Steele A.D."/>
            <person name="Gui C."/>
            <person name="Meng S."/>
            <person name="Li G."/>
            <person name="Viehrig K."/>
            <person name="Ye F."/>
            <person name="Su P."/>
            <person name="Kiefer A.F."/>
            <person name="Nichols A."/>
            <person name="Cepeda A.J."/>
            <person name="Yan W."/>
            <person name="Fan B."/>
            <person name="Jiang Y."/>
            <person name="Adhikari A."/>
            <person name="Zheng C.-J."/>
            <person name="Schuster L."/>
            <person name="Cowan T.M."/>
            <person name="Smanski M.J."/>
            <person name="Chevrette M.G."/>
            <person name="De Carvalho L.P.S."/>
            <person name="Shen B."/>
        </authorList>
    </citation>
    <scope>NUCLEOTIDE SEQUENCE [LARGE SCALE GENOMIC DNA]</scope>
    <source>
        <strain evidence="2 3">NPDC001390</strain>
    </source>
</reference>